<dbReference type="Proteomes" id="UP000733379">
    <property type="component" value="Unassembled WGS sequence"/>
</dbReference>
<dbReference type="PANTHER" id="PTHR24421:SF10">
    <property type="entry name" value="NITRATE_NITRITE SENSOR PROTEIN NARQ"/>
    <property type="match status" value="1"/>
</dbReference>
<dbReference type="InterPro" id="IPR011712">
    <property type="entry name" value="Sig_transdc_His_kin_sub3_dim/P"/>
</dbReference>
<keyword evidence="9" id="KW-0472">Membrane</keyword>
<evidence type="ECO:0000259" key="12">
    <source>
        <dbReference type="Pfam" id="PF13796"/>
    </source>
</evidence>
<evidence type="ECO:0000256" key="5">
    <source>
        <dbReference type="ARBA" id="ARBA00022741"/>
    </source>
</evidence>
<dbReference type="InterPro" id="IPR025828">
    <property type="entry name" value="Put_sensor_dom"/>
</dbReference>
<proteinExistence type="predicted"/>
<protein>
    <recommendedName>
        <fullName evidence="2">histidine kinase</fullName>
        <ecNumber evidence="2">2.7.13.3</ecNumber>
    </recommendedName>
</protein>
<evidence type="ECO:0000256" key="1">
    <source>
        <dbReference type="ARBA" id="ARBA00000085"/>
    </source>
</evidence>
<keyword evidence="8" id="KW-0902">Two-component regulatory system</keyword>
<feature type="transmembrane region" description="Helical" evidence="9">
    <location>
        <begin position="107"/>
        <end position="133"/>
    </location>
</feature>
<keyword evidence="7" id="KW-0067">ATP-binding</keyword>
<evidence type="ECO:0000259" key="10">
    <source>
        <dbReference type="Pfam" id="PF02518"/>
    </source>
</evidence>
<feature type="domain" description="Putative sensor" evidence="12">
    <location>
        <begin position="13"/>
        <end position="195"/>
    </location>
</feature>
<evidence type="ECO:0000313" key="13">
    <source>
        <dbReference type="EMBL" id="MBU3065889.1"/>
    </source>
</evidence>
<dbReference type="InterPro" id="IPR050482">
    <property type="entry name" value="Sensor_HK_TwoCompSys"/>
</dbReference>
<evidence type="ECO:0000256" key="7">
    <source>
        <dbReference type="ARBA" id="ARBA00022840"/>
    </source>
</evidence>
<keyword evidence="9" id="KW-1133">Transmembrane helix</keyword>
<dbReference type="Pfam" id="PF02518">
    <property type="entry name" value="HATPase_c"/>
    <property type="match status" value="1"/>
</dbReference>
<evidence type="ECO:0000259" key="11">
    <source>
        <dbReference type="Pfam" id="PF07730"/>
    </source>
</evidence>
<accession>A0ABS6B6K5</accession>
<comment type="catalytic activity">
    <reaction evidence="1">
        <text>ATP + protein L-histidine = ADP + protein N-phospho-L-histidine.</text>
        <dbReference type="EC" id="2.7.13.3"/>
    </reaction>
</comment>
<organism evidence="13 14">
    <name type="scientific">Nocardia albiluteola</name>
    <dbReference type="NCBI Taxonomy" id="2842303"/>
    <lineage>
        <taxon>Bacteria</taxon>
        <taxon>Bacillati</taxon>
        <taxon>Actinomycetota</taxon>
        <taxon>Actinomycetes</taxon>
        <taxon>Mycobacteriales</taxon>
        <taxon>Nocardiaceae</taxon>
        <taxon>Nocardia</taxon>
    </lineage>
</organism>
<dbReference type="Gene3D" id="3.30.565.10">
    <property type="entry name" value="Histidine kinase-like ATPase, C-terminal domain"/>
    <property type="match status" value="1"/>
</dbReference>
<sequence>MFDFAQARRDLAYLLPGIVVALAGFVTLTCGLALSLGTLVAWIGVPALLATLGMARMFATLERRRVAAVTGHELPSAQYAAGAGFGSRRMRATLKCGQYWRDLAHGVLVAPLSVFTWSVAVIWTTAAVAGTLYPIYGWTVPRYPDSQGLADLMGWHTLLANSIVNLAVGLVFLGTGPAVLRGLTAVHTGFARMLLTDEKAALRAQAEHLTASRSAAVQAEAWTLRRVERDIHDGPQQRLVRLTMDLEAARRRMNDNPDAAKTLVEEALAQSHEALTELRAVSRGIAPPILIDRGLAAALAAAVARCPVDTALECDLLDGRRLPESVENAAYFVVSEALTNVAKHARADSCAVRVTTEATALWLRVTDDGVGDAHLGKGHGLAGLVDRLAGVDGRLDMHSPVGGPTVLTAEIPLPR</sequence>
<dbReference type="InterPro" id="IPR003594">
    <property type="entry name" value="HATPase_dom"/>
</dbReference>
<dbReference type="InterPro" id="IPR036890">
    <property type="entry name" value="HATPase_C_sf"/>
</dbReference>
<dbReference type="RefSeq" id="WP_215921959.1">
    <property type="nucleotide sequence ID" value="NZ_JAHKNI010000012.1"/>
</dbReference>
<feature type="transmembrane region" description="Helical" evidence="9">
    <location>
        <begin position="12"/>
        <end position="34"/>
    </location>
</feature>
<evidence type="ECO:0000256" key="6">
    <source>
        <dbReference type="ARBA" id="ARBA00022777"/>
    </source>
</evidence>
<feature type="domain" description="Signal transduction histidine kinase subgroup 3 dimerisation and phosphoacceptor" evidence="11">
    <location>
        <begin position="225"/>
        <end position="288"/>
    </location>
</feature>
<keyword evidence="6" id="KW-0418">Kinase</keyword>
<dbReference type="Pfam" id="PF07730">
    <property type="entry name" value="HisKA_3"/>
    <property type="match status" value="1"/>
</dbReference>
<comment type="caution">
    <text evidence="13">The sequence shown here is derived from an EMBL/GenBank/DDBJ whole genome shotgun (WGS) entry which is preliminary data.</text>
</comment>
<keyword evidence="3" id="KW-0597">Phosphoprotein</keyword>
<dbReference type="SUPFAM" id="SSF55874">
    <property type="entry name" value="ATPase domain of HSP90 chaperone/DNA topoisomerase II/histidine kinase"/>
    <property type="match status" value="1"/>
</dbReference>
<dbReference type="PANTHER" id="PTHR24421">
    <property type="entry name" value="NITRATE/NITRITE SENSOR PROTEIN NARX-RELATED"/>
    <property type="match status" value="1"/>
</dbReference>
<keyword evidence="5" id="KW-0547">Nucleotide-binding</keyword>
<keyword evidence="9" id="KW-0812">Transmembrane</keyword>
<evidence type="ECO:0000256" key="3">
    <source>
        <dbReference type="ARBA" id="ARBA00022553"/>
    </source>
</evidence>
<evidence type="ECO:0000313" key="14">
    <source>
        <dbReference type="Proteomes" id="UP000733379"/>
    </source>
</evidence>
<feature type="domain" description="Histidine kinase/HSP90-like ATPase" evidence="10">
    <location>
        <begin position="327"/>
        <end position="414"/>
    </location>
</feature>
<dbReference type="CDD" id="cd16917">
    <property type="entry name" value="HATPase_UhpB-NarQ-NarX-like"/>
    <property type="match status" value="1"/>
</dbReference>
<keyword evidence="4" id="KW-0808">Transferase</keyword>
<dbReference type="Pfam" id="PF13796">
    <property type="entry name" value="Sensor"/>
    <property type="match status" value="1"/>
</dbReference>
<reference evidence="13 14" key="1">
    <citation type="submission" date="2021-06" db="EMBL/GenBank/DDBJ databases">
        <title>Actinomycetes sequencing.</title>
        <authorList>
            <person name="Shan Q."/>
        </authorList>
    </citation>
    <scope>NUCLEOTIDE SEQUENCE [LARGE SCALE GENOMIC DNA]</scope>
    <source>
        <strain evidence="13 14">NEAU-G5</strain>
    </source>
</reference>
<feature type="transmembrane region" description="Helical" evidence="9">
    <location>
        <begin position="153"/>
        <end position="173"/>
    </location>
</feature>
<dbReference type="EC" id="2.7.13.3" evidence="2"/>
<evidence type="ECO:0000256" key="8">
    <source>
        <dbReference type="ARBA" id="ARBA00023012"/>
    </source>
</evidence>
<gene>
    <name evidence="13" type="ORF">KO481_30745</name>
</gene>
<evidence type="ECO:0000256" key="9">
    <source>
        <dbReference type="SAM" id="Phobius"/>
    </source>
</evidence>
<name>A0ABS6B6K5_9NOCA</name>
<dbReference type="EMBL" id="JAHKNI010000012">
    <property type="protein sequence ID" value="MBU3065889.1"/>
    <property type="molecule type" value="Genomic_DNA"/>
</dbReference>
<feature type="transmembrane region" description="Helical" evidence="9">
    <location>
        <begin position="40"/>
        <end position="59"/>
    </location>
</feature>
<evidence type="ECO:0000256" key="2">
    <source>
        <dbReference type="ARBA" id="ARBA00012438"/>
    </source>
</evidence>
<evidence type="ECO:0000256" key="4">
    <source>
        <dbReference type="ARBA" id="ARBA00022679"/>
    </source>
</evidence>
<dbReference type="Gene3D" id="1.20.5.1930">
    <property type="match status" value="1"/>
</dbReference>
<keyword evidence="14" id="KW-1185">Reference proteome</keyword>